<feature type="compositionally biased region" description="Low complexity" evidence="6">
    <location>
        <begin position="167"/>
        <end position="176"/>
    </location>
</feature>
<dbReference type="PROSITE" id="PS50103">
    <property type="entry name" value="ZF_C3H1"/>
    <property type="match status" value="2"/>
</dbReference>
<evidence type="ECO:0000313" key="10">
    <source>
        <dbReference type="Proteomes" id="UP001151518"/>
    </source>
</evidence>
<feature type="domain" description="C3H1-type" evidence="7">
    <location>
        <begin position="371"/>
        <end position="399"/>
    </location>
</feature>
<dbReference type="GO" id="GO:0003729">
    <property type="term" value="F:mRNA binding"/>
    <property type="evidence" value="ECO:0007669"/>
    <property type="project" value="InterPro"/>
</dbReference>
<feature type="region of interest" description="Disordered" evidence="6">
    <location>
        <begin position="152"/>
        <end position="269"/>
    </location>
</feature>
<protein>
    <submittedName>
        <fullName evidence="9">Uncharacterized protein</fullName>
    </submittedName>
</protein>
<feature type="zinc finger region" description="C3H1-type" evidence="5">
    <location>
        <begin position="271"/>
        <end position="299"/>
    </location>
</feature>
<feature type="compositionally biased region" description="Polar residues" evidence="6">
    <location>
        <begin position="425"/>
        <end position="443"/>
    </location>
</feature>
<dbReference type="CDD" id="cd03428">
    <property type="entry name" value="NUDIX_Ap4A_Nudt2"/>
    <property type="match status" value="1"/>
</dbReference>
<dbReference type="Proteomes" id="UP001151518">
    <property type="component" value="Unassembled WGS sequence"/>
</dbReference>
<dbReference type="PANTHER" id="PTHR12547">
    <property type="entry name" value="CCCH ZINC FINGER/TIS11-RELATED"/>
    <property type="match status" value="1"/>
</dbReference>
<evidence type="ECO:0000256" key="1">
    <source>
        <dbReference type="ARBA" id="ARBA00022723"/>
    </source>
</evidence>
<dbReference type="Gene3D" id="3.90.79.10">
    <property type="entry name" value="Nucleoside Triphosphate Pyrophosphohydrolase"/>
    <property type="match status" value="1"/>
</dbReference>
<feature type="zinc finger region" description="C3H1-type" evidence="5">
    <location>
        <begin position="371"/>
        <end position="399"/>
    </location>
</feature>
<feature type="compositionally biased region" description="Polar residues" evidence="6">
    <location>
        <begin position="246"/>
        <end position="264"/>
    </location>
</feature>
<accession>A0A9W8G3Z8</accession>
<name>A0A9W8G3Z8_9FUNG</name>
<dbReference type="FunFam" id="4.10.1000.10:FF:000003">
    <property type="entry name" value="Zinc finger CCCH domain-containing protein"/>
    <property type="match status" value="1"/>
</dbReference>
<dbReference type="SUPFAM" id="SSF90229">
    <property type="entry name" value="CCCH zinc finger"/>
    <property type="match status" value="2"/>
</dbReference>
<dbReference type="SMART" id="SM00356">
    <property type="entry name" value="ZnF_C3H1"/>
    <property type="match status" value="2"/>
</dbReference>
<dbReference type="SMART" id="SM00515">
    <property type="entry name" value="eIF5C"/>
    <property type="match status" value="1"/>
</dbReference>
<dbReference type="Pfam" id="PF00642">
    <property type="entry name" value="zf-CCCH"/>
    <property type="match status" value="2"/>
</dbReference>
<dbReference type="InterPro" id="IPR045877">
    <property type="entry name" value="ZFP36-like"/>
</dbReference>
<dbReference type="GO" id="GO:0008270">
    <property type="term" value="F:zinc ion binding"/>
    <property type="evidence" value="ECO:0007669"/>
    <property type="project" value="UniProtKB-KW"/>
</dbReference>
<keyword evidence="4 5" id="KW-0862">Zinc</keyword>
<dbReference type="SUPFAM" id="SSF48371">
    <property type="entry name" value="ARM repeat"/>
    <property type="match status" value="1"/>
</dbReference>
<feature type="compositionally biased region" description="Polar residues" evidence="6">
    <location>
        <begin position="350"/>
        <end position="368"/>
    </location>
</feature>
<dbReference type="FunFam" id="4.10.1000.10:FF:000001">
    <property type="entry name" value="zinc finger CCCH domain-containing protein 15-like"/>
    <property type="match status" value="1"/>
</dbReference>
<evidence type="ECO:0000256" key="3">
    <source>
        <dbReference type="ARBA" id="ARBA00022771"/>
    </source>
</evidence>
<organism evidence="9 10">
    <name type="scientific">Coemansia spiralis</name>
    <dbReference type="NCBI Taxonomy" id="417178"/>
    <lineage>
        <taxon>Eukaryota</taxon>
        <taxon>Fungi</taxon>
        <taxon>Fungi incertae sedis</taxon>
        <taxon>Zoopagomycota</taxon>
        <taxon>Kickxellomycotina</taxon>
        <taxon>Kickxellomycetes</taxon>
        <taxon>Kickxellales</taxon>
        <taxon>Kickxellaceae</taxon>
        <taxon>Coemansia</taxon>
    </lineage>
</organism>
<dbReference type="InterPro" id="IPR000571">
    <property type="entry name" value="Znf_CCCH"/>
</dbReference>
<dbReference type="OrthoDB" id="410307at2759"/>
<evidence type="ECO:0000256" key="4">
    <source>
        <dbReference type="ARBA" id="ARBA00022833"/>
    </source>
</evidence>
<dbReference type="InterPro" id="IPR003307">
    <property type="entry name" value="W2_domain"/>
</dbReference>
<dbReference type="InterPro" id="IPR015797">
    <property type="entry name" value="NUDIX_hydrolase-like_dom_sf"/>
</dbReference>
<keyword evidence="3 5" id="KW-0863">Zinc-finger</keyword>
<evidence type="ECO:0000256" key="2">
    <source>
        <dbReference type="ARBA" id="ARBA00022737"/>
    </source>
</evidence>
<dbReference type="InterPro" id="IPR016024">
    <property type="entry name" value="ARM-type_fold"/>
</dbReference>
<dbReference type="InterPro" id="IPR036855">
    <property type="entry name" value="Znf_CCCH_sf"/>
</dbReference>
<dbReference type="AlphaFoldDB" id="A0A9W8G3Z8"/>
<feature type="domain" description="C3H1-type" evidence="7">
    <location>
        <begin position="271"/>
        <end position="299"/>
    </location>
</feature>
<evidence type="ECO:0000313" key="9">
    <source>
        <dbReference type="EMBL" id="KAJ2673943.1"/>
    </source>
</evidence>
<keyword evidence="2" id="KW-0677">Repeat</keyword>
<dbReference type="Gene3D" id="1.25.40.180">
    <property type="match status" value="1"/>
</dbReference>
<evidence type="ECO:0000259" key="8">
    <source>
        <dbReference type="PROSITE" id="PS51363"/>
    </source>
</evidence>
<dbReference type="PROSITE" id="PS51363">
    <property type="entry name" value="W2"/>
    <property type="match status" value="1"/>
</dbReference>
<feature type="region of interest" description="Disordered" evidence="6">
    <location>
        <begin position="325"/>
        <end position="368"/>
    </location>
</feature>
<comment type="caution">
    <text evidence="9">The sequence shown here is derived from an EMBL/GenBank/DDBJ whole genome shotgun (WGS) entry which is preliminary data.</text>
</comment>
<dbReference type="GO" id="GO:0051252">
    <property type="term" value="P:regulation of RNA metabolic process"/>
    <property type="evidence" value="ECO:0007669"/>
    <property type="project" value="UniProtKB-ARBA"/>
</dbReference>
<evidence type="ECO:0000259" key="7">
    <source>
        <dbReference type="PROSITE" id="PS50103"/>
    </source>
</evidence>
<proteinExistence type="predicted"/>
<feature type="region of interest" description="Disordered" evidence="6">
    <location>
        <begin position="536"/>
        <end position="576"/>
    </location>
</feature>
<dbReference type="EMBL" id="JANBTW010000062">
    <property type="protein sequence ID" value="KAJ2673943.1"/>
    <property type="molecule type" value="Genomic_DNA"/>
</dbReference>
<dbReference type="InterPro" id="IPR003565">
    <property type="entry name" value="Tetra_PHTase"/>
</dbReference>
<dbReference type="Pfam" id="PF02020">
    <property type="entry name" value="W2"/>
    <property type="match status" value="1"/>
</dbReference>
<evidence type="ECO:0000256" key="5">
    <source>
        <dbReference type="PROSITE-ProRule" id="PRU00723"/>
    </source>
</evidence>
<evidence type="ECO:0000256" key="6">
    <source>
        <dbReference type="SAM" id="MobiDB-lite"/>
    </source>
</evidence>
<gene>
    <name evidence="9" type="ORF">GGI25_004510</name>
</gene>
<dbReference type="PANTHER" id="PTHR12547:SF18">
    <property type="entry name" value="PROTEIN TIS11"/>
    <property type="match status" value="1"/>
</dbReference>
<dbReference type="Gene3D" id="4.10.1000.10">
    <property type="entry name" value="Zinc finger, CCCH-type"/>
    <property type="match status" value="2"/>
</dbReference>
<feature type="compositionally biased region" description="Basic and acidic residues" evidence="6">
    <location>
        <begin position="230"/>
        <end position="245"/>
    </location>
</feature>
<feature type="domain" description="W2" evidence="8">
    <location>
        <begin position="614"/>
        <end position="777"/>
    </location>
</feature>
<keyword evidence="1 5" id="KW-0479">Metal-binding</keyword>
<dbReference type="GO" id="GO:0008796">
    <property type="term" value="F:bis(5'-nucleosyl)-tetraphosphatase activity"/>
    <property type="evidence" value="ECO:0007669"/>
    <property type="project" value="InterPro"/>
</dbReference>
<sequence>MSIVNFAGLLIYRISPRKPIEYLLLNDSYEHHRHWYPPKGRLIGNEDELKCALRETIDLTGLSTSDLVLDEAFRAELRYVDGIKPKQVVYFLARLAVPARHGLIRCDGAGMKHQWCPLDQALDKAVFQSMQDILTQAEDYIEGMRDEILPSNQRNRWQTVGDDSGRGVRSSASGSRQYDDVSGGDATANGKGDDSTGTWRMARGGSSGIEGRFKRMALADNNQRSSGRGSGERDQQSFSSNHRDQQQQLGNGNFQDNADGTQQRRPQDNPRYKTKLCEKFEQDGVCPYGQKCVFAHGMSELRVRESTAPISSNVVRGGVDDRAREYANSSSSSPYNHHHQQQQQQQQQQSFEQRSPVAQSNAGQRYNSNPLYKTRLCQRFSEDGGCPYGEKCQFAHGESELRVNPEQPPQPRTPRDGQFPPRTPTADQNQGGFNRMASSQTPSAWRRGGGPLESIGERLQAPRMPRNLSWSNTGARRVGEPPSFSDDGSMDSPGYPSANLSPKSPAIVGDIEFKGPQAAPLITPIAQKIPAPVAASNVTNSNENGSAAKGGAGPASAASAKRSQESRSGSGAKAEAAGNKPWIKVVEVSDRDLKEMGSPLADTGSIEIIKSKPVSKTAELESRLAKELIDFFGKSTANGQEPTLQTSFKEITHMEFRNNLTKQQLLNIVIAALFGPCSAKGVSEAIEKSSDLLSKIVSKQQDQVFMLNAWQRLLTDDESAALWQRKASELLGALYKESLLDEEVFTQWFASKNTEDCGPAVASMKPFANWLATAEEE</sequence>
<reference evidence="9" key="1">
    <citation type="submission" date="2022-07" db="EMBL/GenBank/DDBJ databases">
        <title>Phylogenomic reconstructions and comparative analyses of Kickxellomycotina fungi.</title>
        <authorList>
            <person name="Reynolds N.K."/>
            <person name="Stajich J.E."/>
            <person name="Barry K."/>
            <person name="Grigoriev I.V."/>
            <person name="Crous P."/>
            <person name="Smith M.E."/>
        </authorList>
    </citation>
    <scope>NUCLEOTIDE SEQUENCE</scope>
    <source>
        <strain evidence="9">NRRL 3115</strain>
    </source>
</reference>
<dbReference type="SUPFAM" id="SSF55811">
    <property type="entry name" value="Nudix"/>
    <property type="match status" value="1"/>
</dbReference>
<feature type="region of interest" description="Disordered" evidence="6">
    <location>
        <begin position="400"/>
        <end position="503"/>
    </location>
</feature>
<dbReference type="GO" id="GO:0010468">
    <property type="term" value="P:regulation of gene expression"/>
    <property type="evidence" value="ECO:0007669"/>
    <property type="project" value="UniProtKB-ARBA"/>
</dbReference>